<dbReference type="GO" id="GO:0005524">
    <property type="term" value="F:ATP binding"/>
    <property type="evidence" value="ECO:0007669"/>
    <property type="project" value="UniProtKB-UniRule"/>
</dbReference>
<dbReference type="Pfam" id="PF01121">
    <property type="entry name" value="CoaE"/>
    <property type="match status" value="1"/>
</dbReference>
<evidence type="ECO:0000313" key="8">
    <source>
        <dbReference type="Proteomes" id="UP000310017"/>
    </source>
</evidence>
<dbReference type="SUPFAM" id="SSF52540">
    <property type="entry name" value="P-loop containing nucleoside triphosphate hydrolases"/>
    <property type="match status" value="1"/>
</dbReference>
<evidence type="ECO:0000256" key="4">
    <source>
        <dbReference type="ARBA" id="ARBA00022993"/>
    </source>
</evidence>
<reference evidence="7 8" key="1">
    <citation type="submission" date="2019-05" db="EMBL/GenBank/DDBJ databases">
        <title>Genome sequencing of F202Z8.</title>
        <authorList>
            <person name="Kwon Y.M."/>
        </authorList>
    </citation>
    <scope>NUCLEOTIDE SEQUENCE [LARGE SCALE GENOMIC DNA]</scope>
    <source>
        <strain evidence="7 8">F202Z8</strain>
    </source>
</reference>
<dbReference type="InterPro" id="IPR001977">
    <property type="entry name" value="Depp_CoAkinase"/>
</dbReference>
<protein>
    <recommendedName>
        <fullName evidence="5 6">Dephospho-CoA kinase</fullName>
        <ecNumber evidence="5 6">2.7.1.24</ecNumber>
    </recommendedName>
    <alternativeName>
        <fullName evidence="5">Dephosphocoenzyme A kinase</fullName>
    </alternativeName>
</protein>
<dbReference type="AlphaFoldDB" id="A0A5B7SU54"/>
<keyword evidence="8" id="KW-1185">Reference proteome</keyword>
<dbReference type="GO" id="GO:0015937">
    <property type="term" value="P:coenzyme A biosynthetic process"/>
    <property type="evidence" value="ECO:0007669"/>
    <property type="project" value="UniProtKB-UniRule"/>
</dbReference>
<keyword evidence="5 7" id="KW-0418">Kinase</keyword>
<dbReference type="OrthoDB" id="9812943at2"/>
<name>A0A5B7SU54_9FLAO</name>
<evidence type="ECO:0000256" key="2">
    <source>
        <dbReference type="ARBA" id="ARBA00022741"/>
    </source>
</evidence>
<keyword evidence="5" id="KW-0963">Cytoplasm</keyword>
<comment type="function">
    <text evidence="5">Catalyzes the phosphorylation of the 3'-hydroxyl group of dephosphocoenzyme A to form coenzyme A.</text>
</comment>
<evidence type="ECO:0000256" key="6">
    <source>
        <dbReference type="NCBIfam" id="TIGR00152"/>
    </source>
</evidence>
<dbReference type="GO" id="GO:0004140">
    <property type="term" value="F:dephospho-CoA kinase activity"/>
    <property type="evidence" value="ECO:0007669"/>
    <property type="project" value="UniProtKB-UniRule"/>
</dbReference>
<evidence type="ECO:0000256" key="1">
    <source>
        <dbReference type="ARBA" id="ARBA00009018"/>
    </source>
</evidence>
<dbReference type="KEGG" id="asag:FGM00_09070"/>
<dbReference type="InterPro" id="IPR027417">
    <property type="entry name" value="P-loop_NTPase"/>
</dbReference>
<dbReference type="UniPathway" id="UPA00241">
    <property type="reaction ID" value="UER00356"/>
</dbReference>
<comment type="catalytic activity">
    <reaction evidence="5">
        <text>3'-dephospho-CoA + ATP = ADP + CoA + H(+)</text>
        <dbReference type="Rhea" id="RHEA:18245"/>
        <dbReference type="ChEBI" id="CHEBI:15378"/>
        <dbReference type="ChEBI" id="CHEBI:30616"/>
        <dbReference type="ChEBI" id="CHEBI:57287"/>
        <dbReference type="ChEBI" id="CHEBI:57328"/>
        <dbReference type="ChEBI" id="CHEBI:456216"/>
        <dbReference type="EC" id="2.7.1.24"/>
    </reaction>
</comment>
<dbReference type="GO" id="GO:0005737">
    <property type="term" value="C:cytoplasm"/>
    <property type="evidence" value="ECO:0007669"/>
    <property type="project" value="UniProtKB-SubCell"/>
</dbReference>
<dbReference type="CDD" id="cd02022">
    <property type="entry name" value="DPCK"/>
    <property type="match status" value="1"/>
</dbReference>
<keyword evidence="5 7" id="KW-0808">Transferase</keyword>
<dbReference type="RefSeq" id="WP_138852600.1">
    <property type="nucleotide sequence ID" value="NZ_CP040710.1"/>
</dbReference>
<dbReference type="HAMAP" id="MF_00376">
    <property type="entry name" value="Dephospho_CoA_kinase"/>
    <property type="match status" value="1"/>
</dbReference>
<comment type="subcellular location">
    <subcellularLocation>
        <location evidence="5">Cytoplasm</location>
    </subcellularLocation>
</comment>
<evidence type="ECO:0000313" key="7">
    <source>
        <dbReference type="EMBL" id="QCX00254.1"/>
    </source>
</evidence>
<evidence type="ECO:0000256" key="5">
    <source>
        <dbReference type="HAMAP-Rule" id="MF_00376"/>
    </source>
</evidence>
<accession>A0A5B7SU54</accession>
<dbReference type="NCBIfam" id="TIGR00152">
    <property type="entry name" value="dephospho-CoA kinase"/>
    <property type="match status" value="1"/>
</dbReference>
<keyword evidence="2 5" id="KW-0547">Nucleotide-binding</keyword>
<sequence>MKIVALTGGIGSGKSTVAKMFMALGVPVYNSDKEAKALLHRSTSIKNALIDLLGEKAFSGEKLNKTYVADQIFADSALLQKMNNIIHPAVRKHFLKWAAKQKTPYVIQEAAIIFENGNQGFYDAVILVIAPQDTRIERVTKRDDVSREQVLARIANQWDDKKKIALSDFIINNIDIDATTEKVSEINTALLENS</sequence>
<dbReference type="Gene3D" id="3.40.50.300">
    <property type="entry name" value="P-loop containing nucleotide triphosphate hydrolases"/>
    <property type="match status" value="1"/>
</dbReference>
<dbReference type="Proteomes" id="UP000310017">
    <property type="component" value="Chromosome"/>
</dbReference>
<evidence type="ECO:0000256" key="3">
    <source>
        <dbReference type="ARBA" id="ARBA00022840"/>
    </source>
</evidence>
<dbReference type="PANTHER" id="PTHR10695">
    <property type="entry name" value="DEPHOSPHO-COA KINASE-RELATED"/>
    <property type="match status" value="1"/>
</dbReference>
<gene>
    <name evidence="5" type="primary">coaE</name>
    <name evidence="7" type="ORF">FGM00_09070</name>
</gene>
<feature type="binding site" evidence="5">
    <location>
        <begin position="11"/>
        <end position="16"/>
    </location>
    <ligand>
        <name>ATP</name>
        <dbReference type="ChEBI" id="CHEBI:30616"/>
    </ligand>
</feature>
<proteinExistence type="inferred from homology"/>
<dbReference type="EMBL" id="CP040710">
    <property type="protein sequence ID" value="QCX00254.1"/>
    <property type="molecule type" value="Genomic_DNA"/>
</dbReference>
<dbReference type="EC" id="2.7.1.24" evidence="5 6"/>
<keyword evidence="4 5" id="KW-0173">Coenzyme A biosynthesis</keyword>
<keyword evidence="3 5" id="KW-0067">ATP-binding</keyword>
<comment type="pathway">
    <text evidence="5">Cofactor biosynthesis; coenzyme A biosynthesis; CoA from (R)-pantothenate: step 5/5.</text>
</comment>
<organism evidence="7 8">
    <name type="scientific">Aggregatimonas sangjinii</name>
    <dbReference type="NCBI Taxonomy" id="2583587"/>
    <lineage>
        <taxon>Bacteria</taxon>
        <taxon>Pseudomonadati</taxon>
        <taxon>Bacteroidota</taxon>
        <taxon>Flavobacteriia</taxon>
        <taxon>Flavobacteriales</taxon>
        <taxon>Flavobacteriaceae</taxon>
        <taxon>Aggregatimonas</taxon>
    </lineage>
</organism>
<dbReference type="PANTHER" id="PTHR10695:SF46">
    <property type="entry name" value="BIFUNCTIONAL COENZYME A SYNTHASE-RELATED"/>
    <property type="match status" value="1"/>
</dbReference>
<comment type="similarity">
    <text evidence="1 5">Belongs to the CoaE family.</text>
</comment>
<dbReference type="PROSITE" id="PS51219">
    <property type="entry name" value="DPCK"/>
    <property type="match status" value="1"/>
</dbReference>